<dbReference type="AlphaFoldDB" id="A0A0A0EKH3"/>
<feature type="transmembrane region" description="Helical" evidence="4">
    <location>
        <begin position="420"/>
        <end position="445"/>
    </location>
</feature>
<feature type="coiled-coil region" evidence="2">
    <location>
        <begin position="542"/>
        <end position="569"/>
    </location>
</feature>
<keyword evidence="4" id="KW-0812">Transmembrane</keyword>
<comment type="caution">
    <text evidence="6">The sequence shown here is derived from an EMBL/GenBank/DDBJ whole genome shotgun (WGS) entry which is preliminary data.</text>
</comment>
<dbReference type="eggNOG" id="COG5283">
    <property type="taxonomic scope" value="Bacteria"/>
</dbReference>
<keyword evidence="4" id="KW-1133">Transmembrane helix</keyword>
<proteinExistence type="predicted"/>
<evidence type="ECO:0000313" key="6">
    <source>
        <dbReference type="EMBL" id="KGM50668.1"/>
    </source>
</evidence>
<dbReference type="eggNOG" id="COG5281">
    <property type="taxonomic scope" value="Bacteria"/>
</dbReference>
<evidence type="ECO:0000256" key="3">
    <source>
        <dbReference type="SAM" id="MobiDB-lite"/>
    </source>
</evidence>
<dbReference type="InterPro" id="IPR010090">
    <property type="entry name" value="Phage_tape_meas"/>
</dbReference>
<feature type="compositionally biased region" description="Basic and acidic residues" evidence="3">
    <location>
        <begin position="815"/>
        <end position="826"/>
    </location>
</feature>
<evidence type="ECO:0000259" key="5">
    <source>
        <dbReference type="Pfam" id="PF10145"/>
    </source>
</evidence>
<evidence type="ECO:0000313" key="7">
    <source>
        <dbReference type="Proteomes" id="UP000030004"/>
    </source>
</evidence>
<keyword evidence="2" id="KW-0175">Coiled coil</keyword>
<evidence type="ECO:0000256" key="1">
    <source>
        <dbReference type="ARBA" id="ARBA00022612"/>
    </source>
</evidence>
<feature type="region of interest" description="Disordered" evidence="3">
    <location>
        <begin position="802"/>
        <end position="826"/>
    </location>
</feature>
<dbReference type="NCBIfam" id="TIGR01760">
    <property type="entry name" value="tape_meas_TP901"/>
    <property type="match status" value="1"/>
</dbReference>
<dbReference type="Proteomes" id="UP000030004">
    <property type="component" value="Unassembled WGS sequence"/>
</dbReference>
<dbReference type="PANTHER" id="PTHR37813:SF1">
    <property type="entry name" value="FELS-2 PROPHAGE PROTEIN"/>
    <property type="match status" value="1"/>
</dbReference>
<feature type="transmembrane region" description="Helical" evidence="4">
    <location>
        <begin position="386"/>
        <end position="408"/>
    </location>
</feature>
<keyword evidence="4" id="KW-0472">Membrane</keyword>
<feature type="coiled-coil region" evidence="2">
    <location>
        <begin position="448"/>
        <end position="475"/>
    </location>
</feature>
<dbReference type="RefSeq" id="WP_043745272.1">
    <property type="nucleotide sequence ID" value="NZ_AQQX01000001.1"/>
</dbReference>
<dbReference type="STRING" id="1461694.ATO9_04140"/>
<protein>
    <recommendedName>
        <fullName evidence="5">Phage tail tape measure protein domain-containing protein</fullName>
    </recommendedName>
</protein>
<name>A0A0A0EKH3_9RHOB</name>
<dbReference type="OrthoDB" id="5461326at2"/>
<dbReference type="Pfam" id="PF10145">
    <property type="entry name" value="PhageMin_Tail"/>
    <property type="match status" value="1"/>
</dbReference>
<dbReference type="EMBL" id="AQQX01000001">
    <property type="protein sequence ID" value="KGM50668.1"/>
    <property type="molecule type" value="Genomic_DNA"/>
</dbReference>
<feature type="transmembrane region" description="Helical" evidence="4">
    <location>
        <begin position="54"/>
        <end position="74"/>
    </location>
</feature>
<dbReference type="PANTHER" id="PTHR37813">
    <property type="entry name" value="FELS-2 PROPHAGE PROTEIN"/>
    <property type="match status" value="1"/>
</dbReference>
<sequence length="1055" mass="108501">MTDVHYIGIKADTEDLDRGVKRQDSFGDAAERMEKRTGRAAKGVSDDMAMIGRAAKIAAGVVSSAIGGIAFGAITSKSIAMRRELGTAISEVSTLLSGEASEMAALEAETRRLAQTYGGTATDQAKAFYQAISAGAGSVEEAAQLLDVANQLAIGGVTDVTTGVDILTTAMNTYASSGLQAAEVSDTLFVGMKAGKTTIGEMAGALGNVVPIAAAAGVSFEEVVAATAALTTQGQSTNVAVTGLRQVLAAIISPTSQAAKEAERLKVAFSVDRLNEVGLATFLNEVIEASDGSQESLAQLFGSVEALNAVLSFAGGGGIKLNEILDDMAQKAGAASTAFGRMAQDDAHRLNVAMSEISDNMLDVGSAILTVMVPAVEFAADSFDDMAVAGGFLALTTAPAIIAGMTGITTAAGVAAGAMAAFRVASLAVPHVAFAVAAASIYSAFSDRAQLARELAEALDQAKGAQEGLNEATEAFYRNTTQANAAAMKAAAQAARDQVAAALDVARAQAQSDQGIFNTTWRSLVNAIPGVGGYTTQLGEQLAGSSAAVKELEAALIEAEARLSATDHAIANVGEAATEGAEKTSEATSSLIDRLAALGDAQSRIATGSGFDQGATILASLRREAALLADSLGMVEEVDASRAIRDVAAAAGDLSDDLGMTISEAIRLDEMLRAVRQAGTFEAQAIALGDVVRFLDQATGGAAATDEEARHVYDSLLGALQAAISLASTDMAGGIAPATDEARALAEWLGISLTRAIALSTTTPMMSDEDALMGMPVTQDPGAAARARALGTAFSYNEAHRVTRGGRGGSSSARKTAEETQMERTARKVRDELTEATRKAMPYTERYADEVADLTKLKEAGYLSEQELAQAIDLTGQKLREIEFADVIDGIESFSDAIADAIVNGENLGEAMGQVFKQIAADLLSSGIKSLLMETFGFGATKKSGGGLFGSLLKSVFSFDGGGYTGDGPRVGGVDGRGGFWGLLHPQETVIDHTRGQSMQSGVTEVRVVGGDLTLSDDGAIMAQFRVMASEGQARTVDAIAKRMRNQPKAITGLA</sequence>
<evidence type="ECO:0000256" key="4">
    <source>
        <dbReference type="SAM" id="Phobius"/>
    </source>
</evidence>
<keyword evidence="1" id="KW-1188">Viral release from host cell</keyword>
<reference evidence="6 7" key="1">
    <citation type="journal article" date="2015" name="Antonie Van Leeuwenhoek">
        <title>Pseudooceanicola atlanticus gen. nov. sp. nov., isolated from surface seawater of the Atlantic Ocean and reclassification of Oceanicola batsensis, Oceanicola marinus, Oceanicola nitratireducens, Oceanicola nanhaiensis, Oceanicola antarcticus and Oceanicola flagellatus, as Pseudooceanicola batsensis comb. nov., Pseudooceanicola marinus comb. nov., Pseudooceanicola nitratireducens comb. nov., Pseudooceanicola nanhaiensis comb. nov., Pseudooceanicola antarcticus comb. nov., and Pseudooceanicola flagellatus comb. nov.</title>
        <authorList>
            <person name="Lai Q."/>
            <person name="Li G."/>
            <person name="Liu X."/>
            <person name="Du Y."/>
            <person name="Sun F."/>
            <person name="Shao Z."/>
        </authorList>
    </citation>
    <scope>NUCLEOTIDE SEQUENCE [LARGE SCALE GENOMIC DNA]</scope>
    <source>
        <strain evidence="6 7">22II-s11g</strain>
    </source>
</reference>
<feature type="domain" description="Phage tail tape measure protein" evidence="5">
    <location>
        <begin position="110"/>
        <end position="340"/>
    </location>
</feature>
<evidence type="ECO:0000256" key="2">
    <source>
        <dbReference type="SAM" id="Coils"/>
    </source>
</evidence>
<gene>
    <name evidence="6" type="ORF">ATO9_04140</name>
</gene>
<accession>A0A0A0EKH3</accession>
<organism evidence="6 7">
    <name type="scientific">Pseudooceanicola atlanticus</name>
    <dbReference type="NCBI Taxonomy" id="1461694"/>
    <lineage>
        <taxon>Bacteria</taxon>
        <taxon>Pseudomonadati</taxon>
        <taxon>Pseudomonadota</taxon>
        <taxon>Alphaproteobacteria</taxon>
        <taxon>Rhodobacterales</taxon>
        <taxon>Paracoccaceae</taxon>
        <taxon>Pseudooceanicola</taxon>
    </lineage>
</organism>
<keyword evidence="7" id="KW-1185">Reference proteome</keyword>